<organism evidence="3 4">
    <name type="scientific">Streptomyces camelliae</name>
    <dbReference type="NCBI Taxonomy" id="3004093"/>
    <lineage>
        <taxon>Bacteria</taxon>
        <taxon>Bacillati</taxon>
        <taxon>Actinomycetota</taxon>
        <taxon>Actinomycetes</taxon>
        <taxon>Kitasatosporales</taxon>
        <taxon>Streptomycetaceae</taxon>
        <taxon>Streptomyces</taxon>
    </lineage>
</organism>
<reference evidence="3 4" key="1">
    <citation type="submission" date="2022-12" db="EMBL/GenBank/DDBJ databases">
        <authorList>
            <person name="Mo P."/>
        </authorList>
    </citation>
    <scope>NUCLEOTIDE SEQUENCE [LARGE SCALE GENOMIC DNA]</scope>
    <source>
        <strain evidence="3 4">HUAS 2-6</strain>
    </source>
</reference>
<sequence length="161" mass="17216">MTATRVRVPLAAAGALALLGCAVAPATALADPPQPPHEITGQLIPGGADGTRHEVLCPPQQHAYGGGYALSARTGTRLSEDSPADVWENRPNDNASGWIVTVRKTTWLQQPQQPQKPKPKPQHEQHEQHRPDGGSEERHDAGPADLTLHVTCSDEAQMHGM</sequence>
<feature type="compositionally biased region" description="Basic and acidic residues" evidence="1">
    <location>
        <begin position="121"/>
        <end position="142"/>
    </location>
</feature>
<evidence type="ECO:0008006" key="5">
    <source>
        <dbReference type="Google" id="ProtNLM"/>
    </source>
</evidence>
<dbReference type="PROSITE" id="PS51257">
    <property type="entry name" value="PROKAR_LIPOPROTEIN"/>
    <property type="match status" value="1"/>
</dbReference>
<gene>
    <name evidence="3" type="ORF">O1G22_10440</name>
</gene>
<dbReference type="RefSeq" id="WP_270081100.1">
    <property type="nucleotide sequence ID" value="NZ_CP115300.1"/>
</dbReference>
<dbReference type="Proteomes" id="UP001212326">
    <property type="component" value="Chromosome"/>
</dbReference>
<feature type="chain" id="PRO_5046841014" description="Secreted protein" evidence="2">
    <location>
        <begin position="31"/>
        <end position="161"/>
    </location>
</feature>
<name>A0ABY7NY86_9ACTN</name>
<keyword evidence="4" id="KW-1185">Reference proteome</keyword>
<dbReference type="EMBL" id="CP115300">
    <property type="protein sequence ID" value="WBO63216.1"/>
    <property type="molecule type" value="Genomic_DNA"/>
</dbReference>
<proteinExistence type="predicted"/>
<evidence type="ECO:0000313" key="4">
    <source>
        <dbReference type="Proteomes" id="UP001212326"/>
    </source>
</evidence>
<protein>
    <recommendedName>
        <fullName evidence="5">Secreted protein</fullName>
    </recommendedName>
</protein>
<feature type="region of interest" description="Disordered" evidence="1">
    <location>
        <begin position="75"/>
        <end position="161"/>
    </location>
</feature>
<evidence type="ECO:0000256" key="1">
    <source>
        <dbReference type="SAM" id="MobiDB-lite"/>
    </source>
</evidence>
<keyword evidence="2" id="KW-0732">Signal</keyword>
<evidence type="ECO:0000256" key="2">
    <source>
        <dbReference type="SAM" id="SignalP"/>
    </source>
</evidence>
<feature type="signal peptide" evidence="2">
    <location>
        <begin position="1"/>
        <end position="30"/>
    </location>
</feature>
<accession>A0ABY7NY86</accession>
<evidence type="ECO:0000313" key="3">
    <source>
        <dbReference type="EMBL" id="WBO63216.1"/>
    </source>
</evidence>